<protein>
    <submittedName>
        <fullName evidence="1">Uncharacterized protein</fullName>
    </submittedName>
</protein>
<dbReference type="EMBL" id="KP881232">
    <property type="protein sequence ID" value="AKE44874.1"/>
    <property type="molecule type" value="Genomic_DNA"/>
</dbReference>
<gene>
    <name evidence="1" type="ORF">Sm_phiM9_247</name>
</gene>
<keyword evidence="2" id="KW-1185">Reference proteome</keyword>
<dbReference type="RefSeq" id="YP_009189628.1">
    <property type="nucleotide sequence ID" value="NC_028676.1"/>
</dbReference>
<evidence type="ECO:0000313" key="1">
    <source>
        <dbReference type="EMBL" id="AKE44874.1"/>
    </source>
</evidence>
<dbReference type="GeneID" id="26517926"/>
<name>A0A0F6TGR8_9CAUD</name>
<reference evidence="2" key="2">
    <citation type="submission" date="2015-03" db="EMBL/GenBank/DDBJ databases">
        <title>The genome and structure of Sinorhizobium meliloti phage phiM9.</title>
        <authorList>
            <person name="Johnson M.C."/>
            <person name="Tatum K.B."/>
            <person name="Lynn J.S."/>
            <person name="Brewer T.E."/>
            <person name="Washburn B.K."/>
            <person name="Stroupe M.E."/>
            <person name="Jones K.M."/>
        </authorList>
    </citation>
    <scope>NUCLEOTIDE SEQUENCE [LARGE SCALE GENOMIC DNA]</scope>
</reference>
<evidence type="ECO:0000313" key="2">
    <source>
        <dbReference type="Proteomes" id="UP000033804"/>
    </source>
</evidence>
<proteinExistence type="predicted"/>
<accession>A0A0F6TGR8</accession>
<sequence>MTYITRIAPKIHSIFFAHTNEDRTEMYGPMFTTYIDAYEALEPGSERVIVKLECFERDDFGYVKKPPLVAE</sequence>
<dbReference type="KEGG" id="vg:26517926"/>
<reference evidence="1 2" key="1">
    <citation type="journal article" date="2015" name="J. Virol.">
        <title>Sinorhizobium meliloti Phage ?M9 Defines a New Group of T4 Superfamily Phages with Unusual Genomic Features but a Common T=16 Capsid.</title>
        <authorList>
            <person name="Johnson M.C."/>
            <person name="Tatum K.B."/>
            <person name="Lynn J.S."/>
            <person name="Brewer T.E."/>
            <person name="Lu S."/>
            <person name="Washburn B.K."/>
            <person name="Stroupe M.E."/>
            <person name="Jones K.M."/>
        </authorList>
    </citation>
    <scope>NUCLEOTIDE SEQUENCE [LARGE SCALE GENOMIC DNA]</scope>
</reference>
<organism evidence="1 2">
    <name type="scientific">Sinorhizobium phage phiM9</name>
    <dbReference type="NCBI Taxonomy" id="1636182"/>
    <lineage>
        <taxon>Viruses</taxon>
        <taxon>Duplodnaviria</taxon>
        <taxon>Heunggongvirae</taxon>
        <taxon>Uroviricota</taxon>
        <taxon>Caudoviricetes</taxon>
        <taxon>Pootjesviridae</taxon>
        <taxon>Emnonavirus</taxon>
        <taxon>Emnonavirus phiM9</taxon>
    </lineage>
</organism>
<dbReference type="Proteomes" id="UP000033804">
    <property type="component" value="Segment"/>
</dbReference>